<keyword evidence="5" id="KW-1185">Reference proteome</keyword>
<dbReference type="Proteomes" id="UP000813463">
    <property type="component" value="Chromosome 3"/>
</dbReference>
<proteinExistence type="inferred from homology"/>
<dbReference type="GO" id="GO:0007030">
    <property type="term" value="P:Golgi organization"/>
    <property type="evidence" value="ECO:0000318"/>
    <property type="project" value="GO_Central"/>
</dbReference>
<accession>A0A9R0IX74</accession>
<sequence>MGSVPSTPRNSSVAPPDTVEYIIGTFVGEKLFPLTSEFWNQLLDLPLQFHWHPDQVRQACDSLAQNNYRTRHLGKLLIHLAYCLQDCISSSGASSIAFTKALNAAYLSSVFLTHTIENSKSGNFEELHLSLDSHEVPTGFPKDQSVENIVIHSVISFICTVDASPQTYLLHCELLNFMMAAMSTQLLSGPSPGPKDFHPFLEAVMSQEPSLVALLVSKLLLNYISQPRSAFNGASYPAIVEGSQPGVLQKVGSAAANLVLFPLNLIAGSNNEGSRSLLARSSLHILLILVHFRKCAVTNEPISSKNDGNTAVEALLKEKTFFCQNPFCKALESARDVEFDRLDVEGNAHSGPLARVSFASLYDTLGMCLADEAAILLLYSLVHGNADFLEYVLVRTDLDTLLMPILEILYNAPKRTSNQIYMLLIILLILSQDSTFNASVHKLMLPNVPWYKERRLNHTSLGSLMVVILIRTVKYNLCRLQDVYLHTNCLAALANMAPHVHRLDAYASQRLVSLFHMLSRKYTKLADLQNDKMQIDKVNPKEGDNVLEDVSIELHIYTDFLRIVLEIINAILTYALPRNPEVVYAVMHRQEVFQPFRNHPRFNELLENIFTVLDFFNSRMDAQEVDGEWSVEKVLQVIINNCRSWRGDGMKMFTQLRFTYEQENHPEEFFIPYVWQIAVANCGFTFSPSKINLFLIDLPKETAYNGEGVQKYPNGELSTHEVELDP</sequence>
<organism evidence="5 6">
    <name type="scientific">Spinacia oleracea</name>
    <name type="common">Spinach</name>
    <dbReference type="NCBI Taxonomy" id="3562"/>
    <lineage>
        <taxon>Eukaryota</taxon>
        <taxon>Viridiplantae</taxon>
        <taxon>Streptophyta</taxon>
        <taxon>Embryophyta</taxon>
        <taxon>Tracheophyta</taxon>
        <taxon>Spermatophyta</taxon>
        <taxon>Magnoliopsida</taxon>
        <taxon>eudicotyledons</taxon>
        <taxon>Gunneridae</taxon>
        <taxon>Pentapetalae</taxon>
        <taxon>Caryophyllales</taxon>
        <taxon>Chenopodiaceae</taxon>
        <taxon>Chenopodioideae</taxon>
        <taxon>Anserineae</taxon>
        <taxon>Spinacia</taxon>
    </lineage>
</organism>
<evidence type="ECO:0000256" key="3">
    <source>
        <dbReference type="ARBA" id="ARBA00022707"/>
    </source>
</evidence>
<keyword evidence="3" id="KW-0519">Myristate</keyword>
<dbReference type="Pfam" id="PF09742">
    <property type="entry name" value="Dymeclin"/>
    <property type="match status" value="1"/>
</dbReference>
<dbReference type="GO" id="GO:0005794">
    <property type="term" value="C:Golgi apparatus"/>
    <property type="evidence" value="ECO:0000318"/>
    <property type="project" value="GO_Central"/>
</dbReference>
<protein>
    <recommendedName>
        <fullName evidence="2">Dymeclin</fullName>
    </recommendedName>
</protein>
<name>A0A9R0IX74_SPIOL</name>
<keyword evidence="4" id="KW-0449">Lipoprotein</keyword>
<dbReference type="PANTHER" id="PTHR12895">
    <property type="entry name" value="DYMECLIN"/>
    <property type="match status" value="1"/>
</dbReference>
<evidence type="ECO:0000256" key="2">
    <source>
        <dbReference type="ARBA" id="ARBA00015736"/>
    </source>
</evidence>
<dbReference type="OrthoDB" id="10253409at2759"/>
<reference evidence="5" key="1">
    <citation type="journal article" date="2021" name="Nat. Commun.">
        <title>Genomic analyses provide insights into spinach domestication and the genetic basis of agronomic traits.</title>
        <authorList>
            <person name="Cai X."/>
            <person name="Sun X."/>
            <person name="Xu C."/>
            <person name="Sun H."/>
            <person name="Wang X."/>
            <person name="Ge C."/>
            <person name="Zhang Z."/>
            <person name="Wang Q."/>
            <person name="Fei Z."/>
            <person name="Jiao C."/>
            <person name="Wang Q."/>
        </authorList>
    </citation>
    <scope>NUCLEOTIDE SEQUENCE [LARGE SCALE GENOMIC DNA]</scope>
    <source>
        <strain evidence="5">cv. Varoflay</strain>
    </source>
</reference>
<dbReference type="PANTHER" id="PTHR12895:SF9">
    <property type="entry name" value="DYMECLIN"/>
    <property type="match status" value="1"/>
</dbReference>
<comment type="similarity">
    <text evidence="1">Belongs to the dymeclin family.</text>
</comment>
<evidence type="ECO:0000313" key="6">
    <source>
        <dbReference type="RefSeq" id="XP_021857211.1"/>
    </source>
</evidence>
<evidence type="ECO:0000313" key="5">
    <source>
        <dbReference type="Proteomes" id="UP000813463"/>
    </source>
</evidence>
<dbReference type="InterPro" id="IPR019142">
    <property type="entry name" value="Dymeclin"/>
</dbReference>
<evidence type="ECO:0000256" key="1">
    <source>
        <dbReference type="ARBA" id="ARBA00010603"/>
    </source>
</evidence>
<reference evidence="6" key="2">
    <citation type="submission" date="2025-08" db="UniProtKB">
        <authorList>
            <consortium name="RefSeq"/>
        </authorList>
    </citation>
    <scope>IDENTIFICATION</scope>
    <source>
        <tissue evidence="6">Leaf</tissue>
    </source>
</reference>
<dbReference type="AlphaFoldDB" id="A0A9R0IX74"/>
<dbReference type="KEGG" id="soe:110796460"/>
<dbReference type="RefSeq" id="XP_021857211.1">
    <property type="nucleotide sequence ID" value="XM_022001519.2"/>
</dbReference>
<evidence type="ECO:0000256" key="4">
    <source>
        <dbReference type="ARBA" id="ARBA00023288"/>
    </source>
</evidence>
<dbReference type="GeneID" id="110796460"/>
<gene>
    <name evidence="6" type="primary">LOC110796460</name>
</gene>